<reference evidence="3" key="1">
    <citation type="submission" date="2020-06" db="EMBL/GenBank/DDBJ databases">
        <authorList>
            <person name="Onetto C."/>
        </authorList>
    </citation>
    <scope>NUCLEOTIDE SEQUENCE</scope>
</reference>
<accession>A0A9N8K3K7</accession>
<keyword evidence="4" id="KW-1185">Reference proteome</keyword>
<feature type="region of interest" description="Disordered" evidence="2">
    <location>
        <begin position="1160"/>
        <end position="1198"/>
    </location>
</feature>
<dbReference type="Proteomes" id="UP000714618">
    <property type="component" value="Unassembled WGS sequence"/>
</dbReference>
<evidence type="ECO:0000313" key="3">
    <source>
        <dbReference type="EMBL" id="CAD0099953.1"/>
    </source>
</evidence>
<dbReference type="OrthoDB" id="3891374at2759"/>
<gene>
    <name evidence="3" type="ORF">AWRI4233_LOCUS8778</name>
</gene>
<feature type="region of interest" description="Disordered" evidence="2">
    <location>
        <begin position="860"/>
        <end position="893"/>
    </location>
</feature>
<evidence type="ECO:0008006" key="5">
    <source>
        <dbReference type="Google" id="ProtNLM"/>
    </source>
</evidence>
<feature type="compositionally biased region" description="Basic and acidic residues" evidence="2">
    <location>
        <begin position="861"/>
        <end position="879"/>
    </location>
</feature>
<feature type="region of interest" description="Disordered" evidence="2">
    <location>
        <begin position="1271"/>
        <end position="1310"/>
    </location>
</feature>
<sequence>MERVQAIIQPEHDKIRKELEDQISKKCCDHCKDDPNLDLVVMQEQHERHADETQEEFRTVRRDQRLMNIKLETYKASVVTLRKRHDDQQTDFKNLRADIQELQNEAEELYEDCVHLVSGWFREEHRRRREDIDETRNEIIGHDKQLIRMQNDVAEYNERVTQAENEVIESRERLNKVAEGCAGHDHHLAEHSQNLAQHHERHSVHDDRHNLHEERLTGHDTQLVANSERLDEHHEQLLKLSERTSAYNDRTAEHDGNWTELSAWKLEMEKRVTEVEKRGNERKKSYDNLKEQHAEQQKLTKRLGDQVDDLHDKLTEACEARDEAAEQNQAYVDLITKERTETSRLEQKVENVLEEQQKMQQDYQKYQARIEATLVEKSRADYVMFQAQAQKIEALESQKYTLVSLVEQLQTRLAHFKHIPMWTKSIEQEIRLFQRQLDQDFRLSQSQPVQAPNLEARVRTLEQQSIKHDGLKDWQARMEVYFHGTRDTMFTWARAELKEHQSSLVSQIESLKAQSDCQENYVKMMNKRLEDQDLKFLTLRALLLNKANRPSIHIASPSSEKVIEGRPEDNATWNSSPTVMMADADVDQQAEEDEMPQALNKTFAGSDEEDCTAQPAIDIEQSRPDPSSVLYDPCSRHVFGRSSPAVEEPAQTPSSPLSSIRFDVIGEAGENAESDQEYAMSEMSVHEEDGQSEEEEDSANESDEDNDNPVHAHTSIRIRKDSWSEREIQIVRDLMHEHEDRDTPMAERYGLCVRRLSEEGFKRSLNSCKQLWCIKLAPNRRRSQYWSERELQIVRDTMREFGDRSTTMSTPMKERYLLCKQRLKEQGFERTYRACVMLWRKKFVTGNRLDLENAIPEMLVNEDRSQSDQEEDFPKRSEDEGNESVNVSSVSHGTRWSGKEIEIVLDTMHETETRDMLMPERYILCQQRLAEEGFKRSYHACKAVWQQKLAPVDRRRGPTWSKQEFEILQDTMKELADDSRSYSDRYLICEKRLEEKGFKRSAYACRKRYYKHEEHAWTEHQIRLLGKAFQATGAYIRDCSDQRFKRISEMLNNTGEMAVHITTKTCMEQWKIQDEILKSNGVRPSVHPKERSSMTSVVEDSNLAEKLSADHTEQASYLLGHLTSDYDFGPSQELQKQNSLYIDQSVLRNAEPEADIASVTPISACQGTATSPSRTDTSSNVPTRQSQVVEQSSDDGQKTQVIAEQTMNEQAMNDDSARIAAIHATTESVAEQQKVIDLQTEPTLQDPSQTSVAKVNVEPANSRSYDWMQMHLKPDPPAQGHAADPVPSETPVDRPSGDQGDASESISAADLAAAVADEIAEHCEEATTGWEPMDIGFWIADSN</sequence>
<feature type="compositionally biased region" description="Acidic residues" evidence="2">
    <location>
        <begin position="690"/>
        <end position="707"/>
    </location>
</feature>
<feature type="region of interest" description="Disordered" evidence="2">
    <location>
        <begin position="276"/>
        <end position="297"/>
    </location>
</feature>
<feature type="coiled-coil region" evidence="1">
    <location>
        <begin position="146"/>
        <end position="173"/>
    </location>
</feature>
<organism evidence="3 4">
    <name type="scientific">Aureobasidium mustum</name>
    <dbReference type="NCBI Taxonomy" id="2773714"/>
    <lineage>
        <taxon>Eukaryota</taxon>
        <taxon>Fungi</taxon>
        <taxon>Dikarya</taxon>
        <taxon>Ascomycota</taxon>
        <taxon>Pezizomycotina</taxon>
        <taxon>Dothideomycetes</taxon>
        <taxon>Dothideomycetidae</taxon>
        <taxon>Dothideales</taxon>
        <taxon>Saccotheciaceae</taxon>
        <taxon>Aureobasidium</taxon>
    </lineage>
</organism>
<feature type="region of interest" description="Disordered" evidence="2">
    <location>
        <begin position="640"/>
        <end position="659"/>
    </location>
</feature>
<feature type="region of interest" description="Disordered" evidence="2">
    <location>
        <begin position="559"/>
        <end position="578"/>
    </location>
</feature>
<protein>
    <recommendedName>
        <fullName evidence="5">Myb-like domain-containing protein</fullName>
    </recommendedName>
</protein>
<name>A0A9N8K3K7_9PEZI</name>
<evidence type="ECO:0000313" key="4">
    <source>
        <dbReference type="Proteomes" id="UP000714618"/>
    </source>
</evidence>
<proteinExistence type="predicted"/>
<evidence type="ECO:0000256" key="2">
    <source>
        <dbReference type="SAM" id="MobiDB-lite"/>
    </source>
</evidence>
<evidence type="ECO:0000256" key="1">
    <source>
        <dbReference type="SAM" id="Coils"/>
    </source>
</evidence>
<feature type="coiled-coil region" evidence="1">
    <location>
        <begin position="85"/>
        <end position="112"/>
    </location>
</feature>
<keyword evidence="1" id="KW-0175">Coiled coil</keyword>
<feature type="region of interest" description="Disordered" evidence="2">
    <location>
        <begin position="616"/>
        <end position="635"/>
    </location>
</feature>
<dbReference type="SUPFAM" id="SSF58100">
    <property type="entry name" value="Bacterial hemolysins"/>
    <property type="match status" value="1"/>
</dbReference>
<dbReference type="EMBL" id="CAIJEO010000011">
    <property type="protein sequence ID" value="CAD0099953.1"/>
    <property type="molecule type" value="Genomic_DNA"/>
</dbReference>
<comment type="caution">
    <text evidence="3">The sequence shown here is derived from an EMBL/GenBank/DDBJ whole genome shotgun (WGS) entry which is preliminary data.</text>
</comment>
<feature type="compositionally biased region" description="Polar residues" evidence="2">
    <location>
        <begin position="1160"/>
        <end position="1191"/>
    </location>
</feature>
<feature type="region of interest" description="Disordered" evidence="2">
    <location>
        <begin position="671"/>
        <end position="718"/>
    </location>
</feature>